<dbReference type="EMBL" id="JWZX01001696">
    <property type="protein sequence ID" value="KOO32733.1"/>
    <property type="molecule type" value="Genomic_DNA"/>
</dbReference>
<evidence type="ECO:0000313" key="1">
    <source>
        <dbReference type="EMBL" id="KOO32733.1"/>
    </source>
</evidence>
<evidence type="ECO:0000313" key="2">
    <source>
        <dbReference type="Proteomes" id="UP000037460"/>
    </source>
</evidence>
<keyword evidence="2" id="KW-1185">Reference proteome</keyword>
<comment type="caution">
    <text evidence="1">The sequence shown here is derived from an EMBL/GenBank/DDBJ whole genome shotgun (WGS) entry which is preliminary data.</text>
</comment>
<dbReference type="AlphaFoldDB" id="A0A0M0K2X0"/>
<reference evidence="2" key="1">
    <citation type="journal article" date="2015" name="PLoS Genet.">
        <title>Genome Sequence and Transcriptome Analyses of Chrysochromulina tobin: Metabolic Tools for Enhanced Algal Fitness in the Prominent Order Prymnesiales (Haptophyceae).</title>
        <authorList>
            <person name="Hovde B.T."/>
            <person name="Deodato C.R."/>
            <person name="Hunsperger H.M."/>
            <person name="Ryken S.A."/>
            <person name="Yost W."/>
            <person name="Jha R.K."/>
            <person name="Patterson J."/>
            <person name="Monnat R.J. Jr."/>
            <person name="Barlow S.B."/>
            <person name="Starkenburg S.R."/>
            <person name="Cattolico R.A."/>
        </authorList>
    </citation>
    <scope>NUCLEOTIDE SEQUENCE</scope>
    <source>
        <strain evidence="2">CCMP291</strain>
    </source>
</reference>
<sequence>MQGLIGFDEWAADDTLDWRNALGQHPNFQLIFVTPNWICDQKLYAQYRKQLAMPEAARWTKCTAWVGERTKHHDGASRPSSAHELCSRYTFTAAGSELMAERIRIAARAAGGVPVLDANSITRTGGGCNTTEDARHYPKLVPEQERMLRRLLL</sequence>
<organism evidence="1 2">
    <name type="scientific">Chrysochromulina tobinii</name>
    <dbReference type="NCBI Taxonomy" id="1460289"/>
    <lineage>
        <taxon>Eukaryota</taxon>
        <taxon>Haptista</taxon>
        <taxon>Haptophyta</taxon>
        <taxon>Prymnesiophyceae</taxon>
        <taxon>Prymnesiales</taxon>
        <taxon>Chrysochromulinaceae</taxon>
        <taxon>Chrysochromulina</taxon>
    </lineage>
</organism>
<name>A0A0M0K2X0_9EUKA</name>
<proteinExistence type="predicted"/>
<accession>A0A0M0K2X0</accession>
<gene>
    <name evidence="1" type="ORF">Ctob_013701</name>
</gene>
<protein>
    <submittedName>
        <fullName evidence="1">Uncharacterized protein</fullName>
    </submittedName>
</protein>
<dbReference type="Proteomes" id="UP000037460">
    <property type="component" value="Unassembled WGS sequence"/>
</dbReference>